<dbReference type="GO" id="GO:0004674">
    <property type="term" value="F:protein serine/threonine kinase activity"/>
    <property type="evidence" value="ECO:0007669"/>
    <property type="project" value="UniProtKB-KW"/>
</dbReference>
<dbReference type="InterPro" id="IPR008271">
    <property type="entry name" value="Ser/Thr_kinase_AS"/>
</dbReference>
<reference evidence="7 8" key="1">
    <citation type="journal article" date="2023" name="Arcadia Sci">
        <title>De novo assembly of a long-read Amblyomma americanum tick genome.</title>
        <authorList>
            <person name="Chou S."/>
            <person name="Poskanzer K.E."/>
            <person name="Rollins M."/>
            <person name="Thuy-Boun P.S."/>
        </authorList>
    </citation>
    <scope>NUCLEOTIDE SEQUENCE [LARGE SCALE GENOMIC DNA]</scope>
    <source>
        <strain evidence="7">F_SG_1</strain>
        <tissue evidence="7">Salivary glands</tissue>
    </source>
</reference>
<dbReference type="PROSITE" id="PS50011">
    <property type="entry name" value="PROTEIN_KINASE_DOM"/>
    <property type="match status" value="1"/>
</dbReference>
<evidence type="ECO:0000256" key="2">
    <source>
        <dbReference type="ARBA" id="ARBA00022679"/>
    </source>
</evidence>
<dbReference type="InterPro" id="IPR011009">
    <property type="entry name" value="Kinase-like_dom_sf"/>
</dbReference>
<dbReference type="InterPro" id="IPR000719">
    <property type="entry name" value="Prot_kinase_dom"/>
</dbReference>
<name>A0AAQ4EBP2_AMBAM</name>
<keyword evidence="8" id="KW-1185">Reference proteome</keyword>
<evidence type="ECO:0000259" key="6">
    <source>
        <dbReference type="PROSITE" id="PS50011"/>
    </source>
</evidence>
<proteinExistence type="predicted"/>
<keyword evidence="4" id="KW-0418">Kinase</keyword>
<dbReference type="GO" id="GO:0035556">
    <property type="term" value="P:intracellular signal transduction"/>
    <property type="evidence" value="ECO:0007669"/>
    <property type="project" value="TreeGrafter"/>
</dbReference>
<evidence type="ECO:0000256" key="1">
    <source>
        <dbReference type="ARBA" id="ARBA00022527"/>
    </source>
</evidence>
<keyword evidence="3" id="KW-0547">Nucleotide-binding</keyword>
<dbReference type="PANTHER" id="PTHR24342">
    <property type="entry name" value="SERINE/THREONINE-PROTEIN KINASE 17"/>
    <property type="match status" value="1"/>
</dbReference>
<organism evidence="7 8">
    <name type="scientific">Amblyomma americanum</name>
    <name type="common">Lone star tick</name>
    <dbReference type="NCBI Taxonomy" id="6943"/>
    <lineage>
        <taxon>Eukaryota</taxon>
        <taxon>Metazoa</taxon>
        <taxon>Ecdysozoa</taxon>
        <taxon>Arthropoda</taxon>
        <taxon>Chelicerata</taxon>
        <taxon>Arachnida</taxon>
        <taxon>Acari</taxon>
        <taxon>Parasitiformes</taxon>
        <taxon>Ixodida</taxon>
        <taxon>Ixodoidea</taxon>
        <taxon>Ixodidae</taxon>
        <taxon>Amblyomminae</taxon>
        <taxon>Amblyomma</taxon>
    </lineage>
</organism>
<dbReference type="SMART" id="SM00220">
    <property type="entry name" value="S_TKc"/>
    <property type="match status" value="1"/>
</dbReference>
<comment type="caution">
    <text evidence="7">The sequence shown here is derived from an EMBL/GenBank/DDBJ whole genome shotgun (WGS) entry which is preliminary data.</text>
</comment>
<keyword evidence="5" id="KW-0067">ATP-binding</keyword>
<dbReference type="Gene3D" id="3.30.200.20">
    <property type="entry name" value="Phosphorylase Kinase, domain 1"/>
    <property type="match status" value="1"/>
</dbReference>
<dbReference type="FunFam" id="1.10.510.10:FF:000571">
    <property type="entry name" value="Maternal embryonic leucine zipper kinase"/>
    <property type="match status" value="1"/>
</dbReference>
<evidence type="ECO:0000313" key="8">
    <source>
        <dbReference type="Proteomes" id="UP001321473"/>
    </source>
</evidence>
<evidence type="ECO:0000256" key="4">
    <source>
        <dbReference type="ARBA" id="ARBA00022777"/>
    </source>
</evidence>
<evidence type="ECO:0000256" key="3">
    <source>
        <dbReference type="ARBA" id="ARBA00022741"/>
    </source>
</evidence>
<sequence length="284" mass="31579">MYCTSSSRGRFSVVKKCINNATGEREAAKIIGFQQQSRATVEHECQILASLSYEAIVELLECYRTPSSHILVFPFIEGLRLFDHICVQWSFYSEHTASHYLAQLLGALDYLHLCGIAHLDIKPENLLVEECSDRLKLIDFGDARKVLGAECKMSVIGTAEFMAPEVLRCRPLSTRTDLWSTGVLLYVFLVGLSPFLGATELETCANIEAARYAIPTSASISEEASDLLSKLLAIDTQKRLSASKALAHHWIKEAPSAQTLSSSPLRDFIKRRDEMVLMAELTSS</sequence>
<dbReference type="EMBL" id="JARKHS020018711">
    <property type="protein sequence ID" value="KAK8772189.1"/>
    <property type="molecule type" value="Genomic_DNA"/>
</dbReference>
<gene>
    <name evidence="7" type="ORF">V5799_024565</name>
</gene>
<dbReference type="GO" id="GO:0005524">
    <property type="term" value="F:ATP binding"/>
    <property type="evidence" value="ECO:0007669"/>
    <property type="project" value="UniProtKB-KW"/>
</dbReference>
<dbReference type="GO" id="GO:0005634">
    <property type="term" value="C:nucleus"/>
    <property type="evidence" value="ECO:0007669"/>
    <property type="project" value="TreeGrafter"/>
</dbReference>
<keyword evidence="1" id="KW-0723">Serine/threonine-protein kinase</keyword>
<dbReference type="PROSITE" id="PS00108">
    <property type="entry name" value="PROTEIN_KINASE_ST"/>
    <property type="match status" value="1"/>
</dbReference>
<evidence type="ECO:0000313" key="7">
    <source>
        <dbReference type="EMBL" id="KAK8772189.1"/>
    </source>
</evidence>
<dbReference type="Pfam" id="PF00069">
    <property type="entry name" value="Pkinase"/>
    <property type="match status" value="1"/>
</dbReference>
<accession>A0AAQ4EBP2</accession>
<feature type="domain" description="Protein kinase" evidence="6">
    <location>
        <begin position="1"/>
        <end position="251"/>
    </location>
</feature>
<dbReference type="Proteomes" id="UP001321473">
    <property type="component" value="Unassembled WGS sequence"/>
</dbReference>
<dbReference type="GO" id="GO:0043065">
    <property type="term" value="P:positive regulation of apoptotic process"/>
    <property type="evidence" value="ECO:0007669"/>
    <property type="project" value="TreeGrafter"/>
</dbReference>
<keyword evidence="2" id="KW-0808">Transferase</keyword>
<evidence type="ECO:0000256" key="5">
    <source>
        <dbReference type="ARBA" id="ARBA00022840"/>
    </source>
</evidence>
<dbReference type="Gene3D" id="1.10.510.10">
    <property type="entry name" value="Transferase(Phosphotransferase) domain 1"/>
    <property type="match status" value="1"/>
</dbReference>
<dbReference type="SUPFAM" id="SSF56112">
    <property type="entry name" value="Protein kinase-like (PK-like)"/>
    <property type="match status" value="1"/>
</dbReference>
<protein>
    <recommendedName>
        <fullName evidence="6">Protein kinase domain-containing protein</fullName>
    </recommendedName>
</protein>
<dbReference type="AlphaFoldDB" id="A0AAQ4EBP2"/>
<dbReference type="PANTHER" id="PTHR24342:SF21">
    <property type="entry name" value="TRIO RHO GUANINE NUCLEOTIDE EXCHANGE FACTOR"/>
    <property type="match status" value="1"/>
</dbReference>